<dbReference type="GO" id="GO:0005634">
    <property type="term" value="C:nucleus"/>
    <property type="evidence" value="ECO:0007669"/>
    <property type="project" value="TreeGrafter"/>
</dbReference>
<keyword evidence="13" id="KW-0472">Membrane</keyword>
<accession>A0A1L9R9T1</accession>
<evidence type="ECO:0000259" key="16">
    <source>
        <dbReference type="Pfam" id="PF02776"/>
    </source>
</evidence>
<evidence type="ECO:0000256" key="12">
    <source>
        <dbReference type="RuleBase" id="RU362132"/>
    </source>
</evidence>
<keyword evidence="13" id="KW-0812">Transmembrane</keyword>
<dbReference type="PANTHER" id="PTHR43452:SF11">
    <property type="entry name" value="PYRUVATE DECARBOXYLASE"/>
    <property type="match status" value="1"/>
</dbReference>
<evidence type="ECO:0000256" key="4">
    <source>
        <dbReference type="ARBA" id="ARBA00013202"/>
    </source>
</evidence>
<evidence type="ECO:0000256" key="10">
    <source>
        <dbReference type="ARBA" id="ARBA00023239"/>
    </source>
</evidence>
<evidence type="ECO:0000256" key="11">
    <source>
        <dbReference type="PIRSR" id="PIRSR036565-2"/>
    </source>
</evidence>
<reference evidence="18" key="1">
    <citation type="journal article" date="2017" name="Genome Biol.">
        <title>Comparative genomics reveals high biological diversity and specific adaptations in the industrially and medically important fungal genus Aspergillus.</title>
        <authorList>
            <person name="de Vries R.P."/>
            <person name="Riley R."/>
            <person name="Wiebenga A."/>
            <person name="Aguilar-Osorio G."/>
            <person name="Amillis S."/>
            <person name="Uchima C.A."/>
            <person name="Anderluh G."/>
            <person name="Asadollahi M."/>
            <person name="Askin M."/>
            <person name="Barry K."/>
            <person name="Battaglia E."/>
            <person name="Bayram O."/>
            <person name="Benocci T."/>
            <person name="Braus-Stromeyer S.A."/>
            <person name="Caldana C."/>
            <person name="Canovas D."/>
            <person name="Cerqueira G.C."/>
            <person name="Chen F."/>
            <person name="Chen W."/>
            <person name="Choi C."/>
            <person name="Clum A."/>
            <person name="Dos Santos R.A."/>
            <person name="Damasio A.R."/>
            <person name="Diallinas G."/>
            <person name="Emri T."/>
            <person name="Fekete E."/>
            <person name="Flipphi M."/>
            <person name="Freyberg S."/>
            <person name="Gallo A."/>
            <person name="Gournas C."/>
            <person name="Habgood R."/>
            <person name="Hainaut M."/>
            <person name="Harispe M.L."/>
            <person name="Henrissat B."/>
            <person name="Hilden K.S."/>
            <person name="Hope R."/>
            <person name="Hossain A."/>
            <person name="Karabika E."/>
            <person name="Karaffa L."/>
            <person name="Karanyi Z."/>
            <person name="Krasevec N."/>
            <person name="Kuo A."/>
            <person name="Kusch H."/>
            <person name="LaButti K."/>
            <person name="Lagendijk E.L."/>
            <person name="Lapidus A."/>
            <person name="Levasseur A."/>
            <person name="Lindquist E."/>
            <person name="Lipzen A."/>
            <person name="Logrieco A.F."/>
            <person name="MacCabe A."/>
            <person name="Maekelae M.R."/>
            <person name="Malavazi I."/>
            <person name="Melin P."/>
            <person name="Meyer V."/>
            <person name="Mielnichuk N."/>
            <person name="Miskei M."/>
            <person name="Molnar A.P."/>
            <person name="Mule G."/>
            <person name="Ngan C.Y."/>
            <person name="Orejas M."/>
            <person name="Orosz E."/>
            <person name="Ouedraogo J.P."/>
            <person name="Overkamp K.M."/>
            <person name="Park H.-S."/>
            <person name="Perrone G."/>
            <person name="Piumi F."/>
            <person name="Punt P.J."/>
            <person name="Ram A.F."/>
            <person name="Ramon A."/>
            <person name="Rauscher S."/>
            <person name="Record E."/>
            <person name="Riano-Pachon D.M."/>
            <person name="Robert V."/>
            <person name="Roehrig J."/>
            <person name="Ruller R."/>
            <person name="Salamov A."/>
            <person name="Salih N.S."/>
            <person name="Samson R.A."/>
            <person name="Sandor E."/>
            <person name="Sanguinetti M."/>
            <person name="Schuetze T."/>
            <person name="Sepcic K."/>
            <person name="Shelest E."/>
            <person name="Sherlock G."/>
            <person name="Sophianopoulou V."/>
            <person name="Squina F.M."/>
            <person name="Sun H."/>
            <person name="Susca A."/>
            <person name="Todd R.B."/>
            <person name="Tsang A."/>
            <person name="Unkles S.E."/>
            <person name="van de Wiele N."/>
            <person name="van Rossen-Uffink D."/>
            <person name="Oliveira J.V."/>
            <person name="Vesth T.C."/>
            <person name="Visser J."/>
            <person name="Yu J.-H."/>
            <person name="Zhou M."/>
            <person name="Andersen M.R."/>
            <person name="Archer D.B."/>
            <person name="Baker S.E."/>
            <person name="Benoit I."/>
            <person name="Brakhage A.A."/>
            <person name="Braus G.H."/>
            <person name="Fischer R."/>
            <person name="Frisvad J.C."/>
            <person name="Goldman G.H."/>
            <person name="Houbraken J."/>
            <person name="Oakley B."/>
            <person name="Pocsi I."/>
            <person name="Scazzocchio C."/>
            <person name="Seiboth B."/>
            <person name="vanKuyk P.A."/>
            <person name="Wortman J."/>
            <person name="Dyer P.S."/>
            <person name="Grigoriev I.V."/>
        </authorList>
    </citation>
    <scope>NUCLEOTIDE SEQUENCE [LARGE SCALE GENOMIC DNA]</scope>
    <source>
        <strain evidence="18">DTO 134E9</strain>
    </source>
</reference>
<feature type="transmembrane region" description="Helical" evidence="13">
    <location>
        <begin position="401"/>
        <end position="423"/>
    </location>
</feature>
<name>A0A1L9R9T1_ASPWE</name>
<protein>
    <recommendedName>
        <fullName evidence="5">Pyruvate decarboxylase</fullName>
        <ecNumber evidence="4">4.1.1.1</ecNumber>
    </recommendedName>
</protein>
<evidence type="ECO:0000256" key="6">
    <source>
        <dbReference type="ARBA" id="ARBA00022723"/>
    </source>
</evidence>
<dbReference type="STRING" id="1073089.A0A1L9R9T1"/>
<keyword evidence="8 11" id="KW-0460">Magnesium</keyword>
<evidence type="ECO:0000259" key="14">
    <source>
        <dbReference type="Pfam" id="PF00205"/>
    </source>
</evidence>
<organism evidence="17 18">
    <name type="scientific">Aspergillus wentii DTO 134E9</name>
    <dbReference type="NCBI Taxonomy" id="1073089"/>
    <lineage>
        <taxon>Eukaryota</taxon>
        <taxon>Fungi</taxon>
        <taxon>Dikarya</taxon>
        <taxon>Ascomycota</taxon>
        <taxon>Pezizomycotina</taxon>
        <taxon>Eurotiomycetes</taxon>
        <taxon>Eurotiomycetidae</taxon>
        <taxon>Eurotiales</taxon>
        <taxon>Aspergillaceae</taxon>
        <taxon>Aspergillus</taxon>
        <taxon>Aspergillus subgen. Cremei</taxon>
    </lineage>
</organism>
<evidence type="ECO:0000256" key="8">
    <source>
        <dbReference type="ARBA" id="ARBA00022842"/>
    </source>
</evidence>
<evidence type="ECO:0000259" key="15">
    <source>
        <dbReference type="Pfam" id="PF02775"/>
    </source>
</evidence>
<feature type="domain" description="Thiamine pyrophosphate enzyme TPP-binding" evidence="15">
    <location>
        <begin position="396"/>
        <end position="477"/>
    </location>
</feature>
<dbReference type="InterPro" id="IPR012001">
    <property type="entry name" value="Thiamin_PyroP_enz_TPP-bd_dom"/>
</dbReference>
<dbReference type="GO" id="GO:0005829">
    <property type="term" value="C:cytosol"/>
    <property type="evidence" value="ECO:0007669"/>
    <property type="project" value="TreeGrafter"/>
</dbReference>
<dbReference type="InterPro" id="IPR047213">
    <property type="entry name" value="TPP_PYR_PDC_IPDC-like"/>
</dbReference>
<dbReference type="InterPro" id="IPR029061">
    <property type="entry name" value="THDP-binding"/>
</dbReference>
<dbReference type="Pfam" id="PF02776">
    <property type="entry name" value="TPP_enzyme_N"/>
    <property type="match status" value="1"/>
</dbReference>
<dbReference type="CDD" id="cd02005">
    <property type="entry name" value="TPP_PDC_IPDC"/>
    <property type="match status" value="1"/>
</dbReference>
<keyword evidence="6 11" id="KW-0479">Metal-binding</keyword>
<feature type="domain" description="Thiamine pyrophosphate enzyme N-terminal TPP-binding" evidence="16">
    <location>
        <begin position="4"/>
        <end position="112"/>
    </location>
</feature>
<keyword evidence="9 12" id="KW-0786">Thiamine pyrophosphate</keyword>
<keyword evidence="10" id="KW-0456">Lyase</keyword>
<comment type="cofactor">
    <cofactor evidence="2">
        <name>thiamine diphosphate</name>
        <dbReference type="ChEBI" id="CHEBI:58937"/>
    </cofactor>
</comment>
<evidence type="ECO:0000256" key="13">
    <source>
        <dbReference type="SAM" id="Phobius"/>
    </source>
</evidence>
<keyword evidence="13" id="KW-1133">Transmembrane helix</keyword>
<keyword evidence="7" id="KW-0210">Decarboxylase</keyword>
<feature type="domain" description="Thiamine pyrophosphate enzyme central" evidence="14">
    <location>
        <begin position="199"/>
        <end position="321"/>
    </location>
</feature>
<dbReference type="GO" id="GO:0000287">
    <property type="term" value="F:magnesium ion binding"/>
    <property type="evidence" value="ECO:0007669"/>
    <property type="project" value="InterPro"/>
</dbReference>
<dbReference type="GeneID" id="63755100"/>
<dbReference type="InterPro" id="IPR012110">
    <property type="entry name" value="PDC/IPDC-like"/>
</dbReference>
<comment type="similarity">
    <text evidence="3 12">Belongs to the TPP enzyme family.</text>
</comment>
<gene>
    <name evidence="17" type="ORF">ASPWEDRAFT_72555</name>
</gene>
<evidence type="ECO:0000256" key="1">
    <source>
        <dbReference type="ARBA" id="ARBA00001041"/>
    </source>
</evidence>
<evidence type="ECO:0000256" key="2">
    <source>
        <dbReference type="ARBA" id="ARBA00001964"/>
    </source>
</evidence>
<evidence type="ECO:0000256" key="5">
    <source>
        <dbReference type="ARBA" id="ARBA00014422"/>
    </source>
</evidence>
<dbReference type="GO" id="GO:0004737">
    <property type="term" value="F:pyruvate decarboxylase activity"/>
    <property type="evidence" value="ECO:0007669"/>
    <property type="project" value="UniProtKB-EC"/>
</dbReference>
<sequence length="561" mass="62081">MVIKLADYLFTRLRQVGVHSVFGVPGDYNLRLLDFVQPSGLDWIGNCNELNAAYAADGYARIKGVSALITTFGVGELSAINGIAGAYTERAAVIHIVGTPSRALQSSRSLVHHTLADGDYRRFGAMASHVTVAQVDLKDPRRVPGQIDWVLGQSLLHSRPVYLQVPEDMADVDIDASNLKSSISVPSAPVASLGLIVMERILERIYTARHPLILVDGESRSMGILDEIEELVRMTGWPTWTTVFGKSLINEQLPNVYGIYSGRLGRLPCKDYFDSADLILNIGPHYSDTNSQNFTTIPSQAASVTFSHNSIQIGSEVYPDISSDFVSQLIRSIDESCIPRVTGPPKPTIRPDLLSPSPDITQKHFYRIVNSLFRDGDLIFTETGTAAHGGRNFILPPNTRLFGPVTWLSIGYMLPATLGAVLAQRERNNGRNTRGILFIGDGSLQMSVQEISTIIREKLNVVIFVINNGGYTIERAIHGRKQAYNDIASWRHALAMSFFGANESHAIINTFAARTWEQLDLVLKDQRVQQGEGVRMVEVFMDREDVDGALLRLMERQIQME</sequence>
<dbReference type="EMBL" id="KV878216">
    <property type="protein sequence ID" value="OJJ31672.1"/>
    <property type="molecule type" value="Genomic_DNA"/>
</dbReference>
<dbReference type="Pfam" id="PF02775">
    <property type="entry name" value="TPP_enzyme_C"/>
    <property type="match status" value="1"/>
</dbReference>
<dbReference type="Gene3D" id="3.40.50.1220">
    <property type="entry name" value="TPP-binding domain"/>
    <property type="match status" value="1"/>
</dbReference>
<feature type="binding site" evidence="11">
    <location>
        <position position="470"/>
    </location>
    <ligand>
        <name>Mg(2+)</name>
        <dbReference type="ChEBI" id="CHEBI:18420"/>
    </ligand>
</feature>
<dbReference type="InterPro" id="IPR012000">
    <property type="entry name" value="Thiamin_PyroP_enz_cen_dom"/>
</dbReference>
<feature type="binding site" evidence="11">
    <location>
        <position position="468"/>
    </location>
    <ligand>
        <name>Mg(2+)</name>
        <dbReference type="ChEBI" id="CHEBI:18420"/>
    </ligand>
</feature>
<comment type="cofactor">
    <cofactor evidence="11">
        <name>Mg(2+)</name>
        <dbReference type="ChEBI" id="CHEBI:18420"/>
    </cofactor>
    <text evidence="11">Binds 1 Mg(2+) per subunit.</text>
</comment>
<evidence type="ECO:0000313" key="17">
    <source>
        <dbReference type="EMBL" id="OJJ31672.1"/>
    </source>
</evidence>
<dbReference type="SUPFAM" id="SSF52467">
    <property type="entry name" value="DHS-like NAD/FAD-binding domain"/>
    <property type="match status" value="1"/>
</dbReference>
<evidence type="ECO:0000256" key="7">
    <source>
        <dbReference type="ARBA" id="ARBA00022793"/>
    </source>
</evidence>
<evidence type="ECO:0000256" key="9">
    <source>
        <dbReference type="ARBA" id="ARBA00023052"/>
    </source>
</evidence>
<dbReference type="RefSeq" id="XP_040685349.1">
    <property type="nucleotide sequence ID" value="XM_040839252.1"/>
</dbReference>
<evidence type="ECO:0000256" key="3">
    <source>
        <dbReference type="ARBA" id="ARBA00007812"/>
    </source>
</evidence>
<dbReference type="Gene3D" id="3.40.50.970">
    <property type="match status" value="2"/>
</dbReference>
<dbReference type="InterPro" id="IPR047214">
    <property type="entry name" value="TPP_PDC_IPDC"/>
</dbReference>
<dbReference type="OrthoDB" id="3970464at2759"/>
<dbReference type="FunFam" id="3.40.50.970:FF:000024">
    <property type="entry name" value="Pyruvate decarboxylase isozyme"/>
    <property type="match status" value="1"/>
</dbReference>
<dbReference type="Pfam" id="PF00205">
    <property type="entry name" value="TPP_enzyme_M"/>
    <property type="match status" value="1"/>
</dbReference>
<dbReference type="GO" id="GO:0000949">
    <property type="term" value="P:aromatic amino acid family catabolic process to alcohol via Ehrlich pathway"/>
    <property type="evidence" value="ECO:0007669"/>
    <property type="project" value="TreeGrafter"/>
</dbReference>
<dbReference type="SUPFAM" id="SSF52518">
    <property type="entry name" value="Thiamin diphosphate-binding fold (THDP-binding)"/>
    <property type="match status" value="2"/>
</dbReference>
<dbReference type="FunFam" id="3.40.50.970:FF:000019">
    <property type="entry name" value="Pyruvate decarboxylase isozyme"/>
    <property type="match status" value="1"/>
</dbReference>
<dbReference type="VEuPathDB" id="FungiDB:ASPWEDRAFT_72555"/>
<proteinExistence type="inferred from homology"/>
<evidence type="ECO:0000313" key="18">
    <source>
        <dbReference type="Proteomes" id="UP000184383"/>
    </source>
</evidence>
<dbReference type="InterPro" id="IPR011766">
    <property type="entry name" value="TPP_enzyme_TPP-bd"/>
</dbReference>
<dbReference type="InterPro" id="IPR029035">
    <property type="entry name" value="DHS-like_NAD/FAD-binding_dom"/>
</dbReference>
<dbReference type="PANTHER" id="PTHR43452">
    <property type="entry name" value="PYRUVATE DECARBOXYLASE"/>
    <property type="match status" value="1"/>
</dbReference>
<comment type="catalytic activity">
    <reaction evidence="1">
        <text>a 2-oxocarboxylate + H(+) = an aldehyde + CO2</text>
        <dbReference type="Rhea" id="RHEA:11628"/>
        <dbReference type="ChEBI" id="CHEBI:15378"/>
        <dbReference type="ChEBI" id="CHEBI:16526"/>
        <dbReference type="ChEBI" id="CHEBI:17478"/>
        <dbReference type="ChEBI" id="CHEBI:35179"/>
        <dbReference type="EC" id="4.1.1.1"/>
    </reaction>
</comment>
<dbReference type="GO" id="GO:0030976">
    <property type="term" value="F:thiamine pyrophosphate binding"/>
    <property type="evidence" value="ECO:0007669"/>
    <property type="project" value="InterPro"/>
</dbReference>
<dbReference type="Proteomes" id="UP000184383">
    <property type="component" value="Unassembled WGS sequence"/>
</dbReference>
<dbReference type="AlphaFoldDB" id="A0A1L9R9T1"/>
<dbReference type="EC" id="4.1.1.1" evidence="4"/>
<dbReference type="PIRSF" id="PIRSF036565">
    <property type="entry name" value="Pyruvt_ip_decrb"/>
    <property type="match status" value="1"/>
</dbReference>
<keyword evidence="18" id="KW-1185">Reference proteome</keyword>
<dbReference type="CDD" id="cd07038">
    <property type="entry name" value="TPP_PYR_PDC_IPDC_like"/>
    <property type="match status" value="1"/>
</dbReference>
<feature type="binding site" evidence="11">
    <location>
        <position position="441"/>
    </location>
    <ligand>
        <name>Mg(2+)</name>
        <dbReference type="ChEBI" id="CHEBI:18420"/>
    </ligand>
</feature>